<accession>A0ABR1UFS0</accession>
<evidence type="ECO:0000313" key="2">
    <source>
        <dbReference type="Proteomes" id="UP001446871"/>
    </source>
</evidence>
<proteinExistence type="predicted"/>
<sequence length="132" mass="14267">MAADNTSLEGGQFPWSAEYNPWTLQEAVSREKSIPALRGCLGMTRDHAPEEYEQMCRDVFSDLVNLKLLPLITHVLDRGEMPVNGIDSGVSHDPMNTHFGTPIAYAAGCPPGAAVVAWLLGKGADPHRAPRG</sequence>
<organism evidence="1 2">
    <name type="scientific">Apiospora saccharicola</name>
    <dbReference type="NCBI Taxonomy" id="335842"/>
    <lineage>
        <taxon>Eukaryota</taxon>
        <taxon>Fungi</taxon>
        <taxon>Dikarya</taxon>
        <taxon>Ascomycota</taxon>
        <taxon>Pezizomycotina</taxon>
        <taxon>Sordariomycetes</taxon>
        <taxon>Xylariomycetidae</taxon>
        <taxon>Amphisphaeriales</taxon>
        <taxon>Apiosporaceae</taxon>
        <taxon>Apiospora</taxon>
    </lineage>
</organism>
<evidence type="ECO:0000313" key="1">
    <source>
        <dbReference type="EMBL" id="KAK8057761.1"/>
    </source>
</evidence>
<comment type="caution">
    <text evidence="1">The sequence shown here is derived from an EMBL/GenBank/DDBJ whole genome shotgun (WGS) entry which is preliminary data.</text>
</comment>
<gene>
    <name evidence="1" type="ORF">PG996_011698</name>
</gene>
<dbReference type="Proteomes" id="UP001446871">
    <property type="component" value="Unassembled WGS sequence"/>
</dbReference>
<keyword evidence="2" id="KW-1185">Reference proteome</keyword>
<reference evidence="1 2" key="1">
    <citation type="submission" date="2023-01" db="EMBL/GenBank/DDBJ databases">
        <title>Analysis of 21 Apiospora genomes using comparative genomics revels a genus with tremendous synthesis potential of carbohydrate active enzymes and secondary metabolites.</title>
        <authorList>
            <person name="Sorensen T."/>
        </authorList>
    </citation>
    <scope>NUCLEOTIDE SEQUENCE [LARGE SCALE GENOMIC DNA]</scope>
    <source>
        <strain evidence="1 2">CBS 83171</strain>
    </source>
</reference>
<evidence type="ECO:0008006" key="3">
    <source>
        <dbReference type="Google" id="ProtNLM"/>
    </source>
</evidence>
<protein>
    <recommendedName>
        <fullName evidence="3">Ankyrin repeat domain-containing protein</fullName>
    </recommendedName>
</protein>
<dbReference type="EMBL" id="JAQQWM010000007">
    <property type="protein sequence ID" value="KAK8057761.1"/>
    <property type="molecule type" value="Genomic_DNA"/>
</dbReference>
<name>A0ABR1UFS0_9PEZI</name>